<organism evidence="7 8">
    <name type="scientific">Paenibacillus agilis</name>
    <dbReference type="NCBI Taxonomy" id="3020863"/>
    <lineage>
        <taxon>Bacteria</taxon>
        <taxon>Bacillati</taxon>
        <taxon>Bacillota</taxon>
        <taxon>Bacilli</taxon>
        <taxon>Bacillales</taxon>
        <taxon>Paenibacillaceae</taxon>
        <taxon>Paenibacillus</taxon>
    </lineage>
</organism>
<dbReference type="Proteomes" id="UP000318102">
    <property type="component" value="Unassembled WGS sequence"/>
</dbReference>
<sequence>MQTMNERNQENRLIDAKGLMVYYVTSIIGVGILIVPGIAYGIAGPASLLSWIILALLSYPLARSFSKLIVERPHSSGLMLMVGDVFGVKVGQSLNLLLAFTMIIGNPIMGIAAARYLQNIVGYDDHFVLLYGFFFMLASILLNMLGVKMSNRIQFISFLVLSIILSAIIGVALVHADFEQTGSFAPHGYTAVFSAITVCFYSFLGWENATNIAGDVKEPRSSYKKAVPIAVLIVGVLYVLLALALIARIPAETYENTQTVLPLLLKGIVGEHVGYLYNALAIFLIMMATNAWVFSASRVIVSLSETNVLPPLFSQTKRNHVPLYAYLLLASLYGVILLILASFELDEVYLIQMTNFNFFIIYLFIYGAAIKFYKAVRDRLFYLGMMLLVLSILPFFEGSAIFSIVLGILSFVLIAIKRSQEKSVP</sequence>
<feature type="transmembrane region" description="Helical" evidence="6">
    <location>
        <begin position="158"/>
        <end position="176"/>
    </location>
</feature>
<proteinExistence type="predicted"/>
<gene>
    <name evidence="7" type="ORF">FPZ44_11830</name>
</gene>
<dbReference type="PIRSF" id="PIRSF006060">
    <property type="entry name" value="AA_transporter"/>
    <property type="match status" value="1"/>
</dbReference>
<protein>
    <submittedName>
        <fullName evidence="7">APC family permease</fullName>
    </submittedName>
</protein>
<feature type="transmembrane region" description="Helical" evidence="6">
    <location>
        <begin position="96"/>
        <end position="116"/>
    </location>
</feature>
<feature type="transmembrane region" description="Helical" evidence="6">
    <location>
        <begin position="323"/>
        <end position="343"/>
    </location>
</feature>
<reference evidence="7 8" key="1">
    <citation type="submission" date="2019-07" db="EMBL/GenBank/DDBJ databases">
        <authorList>
            <person name="Kim J."/>
        </authorList>
    </citation>
    <scope>NUCLEOTIDE SEQUENCE [LARGE SCALE GENOMIC DNA]</scope>
    <source>
        <strain evidence="7 8">N4</strain>
    </source>
</reference>
<dbReference type="EMBL" id="VNJK01000001">
    <property type="protein sequence ID" value="TVX93686.1"/>
    <property type="molecule type" value="Genomic_DNA"/>
</dbReference>
<comment type="subcellular location">
    <subcellularLocation>
        <location evidence="1">Cell membrane</location>
        <topology evidence="1">Multi-pass membrane protein</topology>
    </subcellularLocation>
</comment>
<evidence type="ECO:0000256" key="1">
    <source>
        <dbReference type="ARBA" id="ARBA00004651"/>
    </source>
</evidence>
<feature type="transmembrane region" description="Helical" evidence="6">
    <location>
        <begin position="380"/>
        <end position="396"/>
    </location>
</feature>
<evidence type="ECO:0000256" key="5">
    <source>
        <dbReference type="ARBA" id="ARBA00023136"/>
    </source>
</evidence>
<dbReference type="GO" id="GO:0005886">
    <property type="term" value="C:plasma membrane"/>
    <property type="evidence" value="ECO:0007669"/>
    <property type="project" value="UniProtKB-SubCell"/>
</dbReference>
<dbReference type="InterPro" id="IPR050367">
    <property type="entry name" value="APC_superfamily"/>
</dbReference>
<feature type="transmembrane region" description="Helical" evidence="6">
    <location>
        <begin position="21"/>
        <end position="42"/>
    </location>
</feature>
<feature type="transmembrane region" description="Helical" evidence="6">
    <location>
        <begin position="188"/>
        <end position="206"/>
    </location>
</feature>
<evidence type="ECO:0000256" key="2">
    <source>
        <dbReference type="ARBA" id="ARBA00022475"/>
    </source>
</evidence>
<dbReference type="InterPro" id="IPR002293">
    <property type="entry name" value="AA/rel_permease1"/>
</dbReference>
<evidence type="ECO:0000256" key="3">
    <source>
        <dbReference type="ARBA" id="ARBA00022692"/>
    </source>
</evidence>
<dbReference type="Pfam" id="PF13520">
    <property type="entry name" value="AA_permease_2"/>
    <property type="match status" value="1"/>
</dbReference>
<comment type="caution">
    <text evidence="7">The sequence shown here is derived from an EMBL/GenBank/DDBJ whole genome shotgun (WGS) entry which is preliminary data.</text>
</comment>
<dbReference type="GO" id="GO:0022857">
    <property type="term" value="F:transmembrane transporter activity"/>
    <property type="evidence" value="ECO:0007669"/>
    <property type="project" value="InterPro"/>
</dbReference>
<dbReference type="PANTHER" id="PTHR42770:SF7">
    <property type="entry name" value="MEMBRANE PROTEIN"/>
    <property type="match status" value="1"/>
</dbReference>
<keyword evidence="8" id="KW-1185">Reference proteome</keyword>
<evidence type="ECO:0000313" key="8">
    <source>
        <dbReference type="Proteomes" id="UP000318102"/>
    </source>
</evidence>
<feature type="transmembrane region" description="Helical" evidence="6">
    <location>
        <begin position="48"/>
        <end position="70"/>
    </location>
</feature>
<feature type="transmembrane region" description="Helical" evidence="6">
    <location>
        <begin position="128"/>
        <end position="146"/>
    </location>
</feature>
<evidence type="ECO:0000313" key="7">
    <source>
        <dbReference type="EMBL" id="TVX93686.1"/>
    </source>
</evidence>
<feature type="transmembrane region" description="Helical" evidence="6">
    <location>
        <begin position="226"/>
        <end position="247"/>
    </location>
</feature>
<dbReference type="AlphaFoldDB" id="A0A559J1H0"/>
<keyword evidence="5 6" id="KW-0472">Membrane</keyword>
<name>A0A559J1H0_9BACL</name>
<feature type="transmembrane region" description="Helical" evidence="6">
    <location>
        <begin position="349"/>
        <end position="368"/>
    </location>
</feature>
<evidence type="ECO:0000256" key="6">
    <source>
        <dbReference type="SAM" id="Phobius"/>
    </source>
</evidence>
<keyword evidence="3 6" id="KW-0812">Transmembrane</keyword>
<keyword evidence="4 6" id="KW-1133">Transmembrane helix</keyword>
<keyword evidence="2" id="KW-1003">Cell membrane</keyword>
<feature type="transmembrane region" description="Helical" evidence="6">
    <location>
        <begin position="275"/>
        <end position="294"/>
    </location>
</feature>
<evidence type="ECO:0000256" key="4">
    <source>
        <dbReference type="ARBA" id="ARBA00022989"/>
    </source>
</evidence>
<dbReference type="OrthoDB" id="178667at2"/>
<dbReference type="Gene3D" id="1.20.1740.10">
    <property type="entry name" value="Amino acid/polyamine transporter I"/>
    <property type="match status" value="1"/>
</dbReference>
<accession>A0A559J1H0</accession>
<dbReference type="PANTHER" id="PTHR42770">
    <property type="entry name" value="AMINO ACID TRANSPORTER-RELATED"/>
    <property type="match status" value="1"/>
</dbReference>